<evidence type="ECO:0000256" key="2">
    <source>
        <dbReference type="ARBA" id="ARBA00022454"/>
    </source>
</evidence>
<dbReference type="GO" id="GO:0000776">
    <property type="term" value="C:kinetochore"/>
    <property type="evidence" value="ECO:0007669"/>
    <property type="project" value="UniProtKB-KW"/>
</dbReference>
<dbReference type="InterPro" id="IPR011009">
    <property type="entry name" value="Kinase-like_dom_sf"/>
</dbReference>
<dbReference type="GO" id="GO:0007094">
    <property type="term" value="P:mitotic spindle assembly checkpoint signaling"/>
    <property type="evidence" value="ECO:0007669"/>
    <property type="project" value="InterPro"/>
</dbReference>
<sequence>MGGFSKTSTPVGSFRYLRKHESNLSNLGQNEDSMNSTVVESSFFQAGEHDEEAQRRRLEKALATIETHLARPFIDPFNSELCRAFLTKVDFPARGRDPSDEEHPYCLTHANLPKLVKGQTTNLGGTAYSVEKEVGRGSYGSVFRAVNTQTGAVVAIKYQKPANTWELYICTEVKKRLTNDIMLPGFMDICDAVIAPNASVLVSEFSQYGSLLDINNKIRTATTKVMHESLVMHFSCQILSIVEYLHACNIIHADIKPDNFLLMKIPSRDLEAPTIRLIDFGCAIDMNFFEPKRQFKKVIQTDGFTCIEMQEGRPWSFQTDLFCVAGTIHVMLFGEYMQIVKKYEWDIKQKLPRYLKKHVWTEVFQKLLNIKDIDHMPSLPKLRELINSEAYKMDSELTKHIRTLSNLLKSR</sequence>
<dbReference type="Proteomes" id="UP000030765">
    <property type="component" value="Unassembled WGS sequence"/>
</dbReference>
<dbReference type="OMA" id="CICTSEI"/>
<keyword evidence="8" id="KW-0418">Kinase</keyword>
<dbReference type="GO" id="GO:0004674">
    <property type="term" value="F:protein serine/threonine kinase activity"/>
    <property type="evidence" value="ECO:0007669"/>
    <property type="project" value="UniProtKB-KW"/>
</dbReference>
<dbReference type="PANTHER" id="PTHR14030">
    <property type="entry name" value="MITOTIC CHECKPOINT SERINE/THREONINE-PROTEIN KINASE BUB1"/>
    <property type="match status" value="1"/>
</dbReference>
<dbReference type="SUPFAM" id="SSF56112">
    <property type="entry name" value="Protein kinase-like (PK-like)"/>
    <property type="match status" value="1"/>
</dbReference>
<evidence type="ECO:0000256" key="5">
    <source>
        <dbReference type="ARBA" id="ARBA00022840"/>
    </source>
</evidence>
<evidence type="ECO:0000256" key="7">
    <source>
        <dbReference type="PROSITE-ProRule" id="PRU10141"/>
    </source>
</evidence>
<evidence type="ECO:0000313" key="12">
    <source>
        <dbReference type="Proteomes" id="UP000030765"/>
    </source>
</evidence>
<reference evidence="10 12" key="1">
    <citation type="journal article" date="2014" name="BMC Genomics">
        <title>Genome sequence of Anopheles sinensis provides insight into genetics basis of mosquito competence for malaria parasites.</title>
        <authorList>
            <person name="Zhou D."/>
            <person name="Zhang D."/>
            <person name="Ding G."/>
            <person name="Shi L."/>
            <person name="Hou Q."/>
            <person name="Ye Y."/>
            <person name="Xu Y."/>
            <person name="Zhou H."/>
            <person name="Xiong C."/>
            <person name="Li S."/>
            <person name="Yu J."/>
            <person name="Hong S."/>
            <person name="Yu X."/>
            <person name="Zou P."/>
            <person name="Chen C."/>
            <person name="Chang X."/>
            <person name="Wang W."/>
            <person name="Lv Y."/>
            <person name="Sun Y."/>
            <person name="Ma L."/>
            <person name="Shen B."/>
            <person name="Zhu C."/>
        </authorList>
    </citation>
    <scope>NUCLEOTIDE SEQUENCE [LARGE SCALE GENOMIC DNA]</scope>
</reference>
<feature type="domain" description="Protein kinase" evidence="9">
    <location>
        <begin position="128"/>
        <end position="411"/>
    </location>
</feature>
<dbReference type="VEuPathDB" id="VectorBase:ASIC016644"/>
<keyword evidence="4" id="KW-0995">Kinetochore</keyword>
<dbReference type="GO" id="GO:0005524">
    <property type="term" value="F:ATP binding"/>
    <property type="evidence" value="ECO:0007669"/>
    <property type="project" value="UniProtKB-UniRule"/>
</dbReference>
<evidence type="ECO:0000313" key="10">
    <source>
        <dbReference type="EMBL" id="KFB48501.1"/>
    </source>
</evidence>
<dbReference type="EMBL" id="ATLV01023153">
    <property type="status" value="NOT_ANNOTATED_CDS"/>
    <property type="molecule type" value="Genomic_DNA"/>
</dbReference>
<dbReference type="GO" id="GO:0051754">
    <property type="term" value="P:meiotic sister chromatid cohesion, centromeric"/>
    <property type="evidence" value="ECO:0007669"/>
    <property type="project" value="TreeGrafter"/>
</dbReference>
<evidence type="ECO:0000256" key="6">
    <source>
        <dbReference type="ARBA" id="ARBA00023328"/>
    </source>
</evidence>
<keyword evidence="3 7" id="KW-0547">Nucleotide-binding</keyword>
<dbReference type="PROSITE" id="PS50011">
    <property type="entry name" value="PROTEIN_KINASE_DOM"/>
    <property type="match status" value="1"/>
</dbReference>
<comment type="subcellular location">
    <subcellularLocation>
        <location evidence="1">Chromosome</location>
        <location evidence="1">Centromere</location>
        <location evidence="1">Kinetochore</location>
    </subcellularLocation>
</comment>
<dbReference type="PROSITE" id="PS00107">
    <property type="entry name" value="PROTEIN_KINASE_ATP"/>
    <property type="match status" value="1"/>
</dbReference>
<comment type="similarity">
    <text evidence="8">Belongs to the protein kinase superfamily.</text>
</comment>
<keyword evidence="5 7" id="KW-0067">ATP-binding</keyword>
<evidence type="ECO:0000313" key="11">
    <source>
        <dbReference type="EnsemblMetazoa" id="ASIC016644-PA"/>
    </source>
</evidence>
<accession>A0A084WE57</accession>
<dbReference type="InterPro" id="IPR017441">
    <property type="entry name" value="Protein_kinase_ATP_BS"/>
</dbReference>
<reference evidence="11" key="2">
    <citation type="submission" date="2020-05" db="UniProtKB">
        <authorList>
            <consortium name="EnsemblMetazoa"/>
        </authorList>
    </citation>
    <scope>IDENTIFICATION</scope>
</reference>
<evidence type="ECO:0000256" key="3">
    <source>
        <dbReference type="ARBA" id="ARBA00022741"/>
    </source>
</evidence>
<dbReference type="SMART" id="SM00220">
    <property type="entry name" value="S_TKc"/>
    <property type="match status" value="1"/>
</dbReference>
<dbReference type="Gene3D" id="1.10.510.10">
    <property type="entry name" value="Transferase(Phosphotransferase) domain 1"/>
    <property type="match status" value="1"/>
</dbReference>
<dbReference type="VEuPathDB" id="VectorBase:ASIS009801"/>
<dbReference type="EMBL" id="ATLV01023154">
    <property type="status" value="NOT_ANNOTATED_CDS"/>
    <property type="molecule type" value="Genomic_DNA"/>
</dbReference>
<dbReference type="OrthoDB" id="248495at2759"/>
<keyword evidence="6" id="KW-0137">Centromere</keyword>
<dbReference type="STRING" id="74873.A0A084WE57"/>
<evidence type="ECO:0000256" key="8">
    <source>
        <dbReference type="RuleBase" id="RU000304"/>
    </source>
</evidence>
<dbReference type="PROSITE" id="PS00108">
    <property type="entry name" value="PROTEIN_KINASE_ST"/>
    <property type="match status" value="1"/>
</dbReference>
<feature type="binding site" evidence="7">
    <location>
        <position position="157"/>
    </location>
    <ligand>
        <name>ATP</name>
        <dbReference type="ChEBI" id="CHEBI:30616"/>
    </ligand>
</feature>
<protein>
    <submittedName>
        <fullName evidence="10 11">Bub1</fullName>
    </submittedName>
</protein>
<keyword evidence="8" id="KW-0808">Transferase</keyword>
<evidence type="ECO:0000259" key="9">
    <source>
        <dbReference type="PROSITE" id="PS50011"/>
    </source>
</evidence>
<dbReference type="GO" id="GO:0005634">
    <property type="term" value="C:nucleus"/>
    <property type="evidence" value="ECO:0007669"/>
    <property type="project" value="TreeGrafter"/>
</dbReference>
<gene>
    <name evidence="10" type="ORF">ZHAS_00016644</name>
</gene>
<dbReference type="CDD" id="cd13981">
    <property type="entry name" value="STKc_Bub1_BubR1"/>
    <property type="match status" value="1"/>
</dbReference>
<organism evidence="10">
    <name type="scientific">Anopheles sinensis</name>
    <name type="common">Mosquito</name>
    <dbReference type="NCBI Taxonomy" id="74873"/>
    <lineage>
        <taxon>Eukaryota</taxon>
        <taxon>Metazoa</taxon>
        <taxon>Ecdysozoa</taxon>
        <taxon>Arthropoda</taxon>
        <taxon>Hexapoda</taxon>
        <taxon>Insecta</taxon>
        <taxon>Pterygota</taxon>
        <taxon>Neoptera</taxon>
        <taxon>Endopterygota</taxon>
        <taxon>Diptera</taxon>
        <taxon>Nematocera</taxon>
        <taxon>Culicoidea</taxon>
        <taxon>Culicidae</taxon>
        <taxon>Anophelinae</taxon>
        <taxon>Anopheles</taxon>
    </lineage>
</organism>
<keyword evidence="2" id="KW-0158">Chromosome</keyword>
<dbReference type="EMBL" id="KE525341">
    <property type="protein sequence ID" value="KFB48501.1"/>
    <property type="molecule type" value="Genomic_DNA"/>
</dbReference>
<dbReference type="GO" id="GO:0032991">
    <property type="term" value="C:protein-containing complex"/>
    <property type="evidence" value="ECO:0007669"/>
    <property type="project" value="UniProtKB-ARBA"/>
</dbReference>
<dbReference type="InterPro" id="IPR008271">
    <property type="entry name" value="Ser/Thr_kinase_AS"/>
</dbReference>
<dbReference type="FunFam" id="1.10.510.10:FF:000807">
    <property type="entry name" value="Checkpoint serine/threonine-protein kinase bub1"/>
    <property type="match status" value="1"/>
</dbReference>
<proteinExistence type="inferred from homology"/>
<keyword evidence="12" id="KW-1185">Reference proteome</keyword>
<evidence type="ECO:0000256" key="1">
    <source>
        <dbReference type="ARBA" id="ARBA00004629"/>
    </source>
</evidence>
<keyword evidence="8" id="KW-0723">Serine/threonine-protein kinase</keyword>
<dbReference type="EnsemblMetazoa" id="ASIC016644-RA">
    <property type="protein sequence ID" value="ASIC016644-PA"/>
    <property type="gene ID" value="ASIC016644"/>
</dbReference>
<dbReference type="AlphaFoldDB" id="A0A084WE57"/>
<dbReference type="PANTHER" id="PTHR14030:SF4">
    <property type="entry name" value="BUB1 KINASE, ISOFORM A-RELATED"/>
    <property type="match status" value="1"/>
</dbReference>
<dbReference type="InterPro" id="IPR015661">
    <property type="entry name" value="Bub1/Mad3"/>
</dbReference>
<dbReference type="InterPro" id="IPR000719">
    <property type="entry name" value="Prot_kinase_dom"/>
</dbReference>
<evidence type="ECO:0000256" key="4">
    <source>
        <dbReference type="ARBA" id="ARBA00022838"/>
    </source>
</evidence>
<dbReference type="Pfam" id="PF00069">
    <property type="entry name" value="Pkinase"/>
    <property type="match status" value="1"/>
</dbReference>
<name>A0A084WE57_ANOSI</name>